<evidence type="ECO:0000313" key="1">
    <source>
        <dbReference type="EMBL" id="KAK9876251.1"/>
    </source>
</evidence>
<accession>A0AAW1TXD7</accession>
<dbReference type="EMBL" id="JARQZJ010000036">
    <property type="protein sequence ID" value="KAK9876251.1"/>
    <property type="molecule type" value="Genomic_DNA"/>
</dbReference>
<keyword evidence="2" id="KW-1185">Reference proteome</keyword>
<name>A0AAW1TXD7_9CUCU</name>
<proteinExistence type="predicted"/>
<evidence type="ECO:0008006" key="3">
    <source>
        <dbReference type="Google" id="ProtNLM"/>
    </source>
</evidence>
<organism evidence="1 2">
    <name type="scientific">Henosepilachna vigintioctopunctata</name>
    <dbReference type="NCBI Taxonomy" id="420089"/>
    <lineage>
        <taxon>Eukaryota</taxon>
        <taxon>Metazoa</taxon>
        <taxon>Ecdysozoa</taxon>
        <taxon>Arthropoda</taxon>
        <taxon>Hexapoda</taxon>
        <taxon>Insecta</taxon>
        <taxon>Pterygota</taxon>
        <taxon>Neoptera</taxon>
        <taxon>Endopterygota</taxon>
        <taxon>Coleoptera</taxon>
        <taxon>Polyphaga</taxon>
        <taxon>Cucujiformia</taxon>
        <taxon>Coccinelloidea</taxon>
        <taxon>Coccinellidae</taxon>
        <taxon>Epilachninae</taxon>
        <taxon>Epilachnini</taxon>
        <taxon>Henosepilachna</taxon>
    </lineage>
</organism>
<reference evidence="1 2" key="1">
    <citation type="submission" date="2023-03" db="EMBL/GenBank/DDBJ databases">
        <title>Genome insight into feeding habits of ladybird beetles.</title>
        <authorList>
            <person name="Li H.-S."/>
            <person name="Huang Y.-H."/>
            <person name="Pang H."/>
        </authorList>
    </citation>
    <scope>NUCLEOTIDE SEQUENCE [LARGE SCALE GENOMIC DNA]</scope>
    <source>
        <strain evidence="1">SYSU_2023b</strain>
        <tissue evidence="1">Whole body</tissue>
    </source>
</reference>
<dbReference type="AlphaFoldDB" id="A0AAW1TXD7"/>
<dbReference type="Proteomes" id="UP001431783">
    <property type="component" value="Unassembled WGS sequence"/>
</dbReference>
<protein>
    <recommendedName>
        <fullName evidence="3">Site-specific DNA endonuclease</fullName>
    </recommendedName>
</protein>
<sequence>MKAMFTTVNYKKRRNPEIVGNSKNTNLKGVPKMVSIYISRIDGDSTEESIKNHLIENGIKQFEIKMAYSKYPNIYESYIITVPSNIVEKIKEPQLWPERTSISHFLYQLAKSKNNRRTYGAIWAQTRIIYRNKINHFRSQLSEYEWNETFSSYDVNKSFQNFLSLFKEQYEIIFKLKTIESKSEKNWVTGRIITSCRKKLKLFDDLHLGVITKEHYKKYSKILKNTIGLAKRLSNENYIKQAKNKSKATLEVINVHTSKHKKVENILNLKTIRQQIYWI</sequence>
<evidence type="ECO:0000313" key="2">
    <source>
        <dbReference type="Proteomes" id="UP001431783"/>
    </source>
</evidence>
<comment type="caution">
    <text evidence="1">The sequence shown here is derived from an EMBL/GenBank/DDBJ whole genome shotgun (WGS) entry which is preliminary data.</text>
</comment>
<gene>
    <name evidence="1" type="ORF">WA026_012550</name>
</gene>